<feature type="compositionally biased region" description="Low complexity" evidence="1">
    <location>
        <begin position="60"/>
        <end position="73"/>
    </location>
</feature>
<dbReference type="EMBL" id="CM016556">
    <property type="protein sequence ID" value="TKW12433.1"/>
    <property type="molecule type" value="Genomic_DNA"/>
</dbReference>
<feature type="compositionally biased region" description="Basic and acidic residues" evidence="1">
    <location>
        <begin position="35"/>
        <end position="49"/>
    </location>
</feature>
<proteinExistence type="predicted"/>
<name>A0A4U6UEE4_SETVI</name>
<evidence type="ECO:0000256" key="1">
    <source>
        <dbReference type="SAM" id="MobiDB-lite"/>
    </source>
</evidence>
<keyword evidence="3" id="KW-1185">Reference proteome</keyword>
<feature type="compositionally biased region" description="Low complexity" evidence="1">
    <location>
        <begin position="86"/>
        <end position="97"/>
    </location>
</feature>
<dbReference type="Proteomes" id="UP000298652">
    <property type="component" value="Chromosome 5"/>
</dbReference>
<sequence length="114" mass="11955">MRSCCPSSEAAGARHQQLLLRDKMASLGGGGDADGDPKQKLGDGVDHSRQQHAAGMRYYDAASDDWQSNSSSSTCQMLGGQHRNGSSSSASPSSSQAVSVSLVADLQRFQVLIL</sequence>
<evidence type="ECO:0000313" key="3">
    <source>
        <dbReference type="Proteomes" id="UP000298652"/>
    </source>
</evidence>
<organism evidence="2 3">
    <name type="scientific">Setaria viridis</name>
    <name type="common">Green bristlegrass</name>
    <name type="synonym">Setaria italica subsp. viridis</name>
    <dbReference type="NCBI Taxonomy" id="4556"/>
    <lineage>
        <taxon>Eukaryota</taxon>
        <taxon>Viridiplantae</taxon>
        <taxon>Streptophyta</taxon>
        <taxon>Embryophyta</taxon>
        <taxon>Tracheophyta</taxon>
        <taxon>Spermatophyta</taxon>
        <taxon>Magnoliopsida</taxon>
        <taxon>Liliopsida</taxon>
        <taxon>Poales</taxon>
        <taxon>Poaceae</taxon>
        <taxon>PACMAD clade</taxon>
        <taxon>Panicoideae</taxon>
        <taxon>Panicodae</taxon>
        <taxon>Paniceae</taxon>
        <taxon>Cenchrinae</taxon>
        <taxon>Setaria</taxon>
    </lineage>
</organism>
<gene>
    <name evidence="2" type="ORF">SEVIR_5G035300v2</name>
</gene>
<accession>A0A4U6UEE4</accession>
<evidence type="ECO:0000313" key="2">
    <source>
        <dbReference type="EMBL" id="TKW12433.1"/>
    </source>
</evidence>
<dbReference type="Gramene" id="TKW12433">
    <property type="protein sequence ID" value="TKW12433"/>
    <property type="gene ID" value="SEVIR_5G035300v2"/>
</dbReference>
<protein>
    <submittedName>
        <fullName evidence="2">Uncharacterized protein</fullName>
    </submittedName>
</protein>
<feature type="region of interest" description="Disordered" evidence="1">
    <location>
        <begin position="1"/>
        <end position="97"/>
    </location>
</feature>
<reference evidence="2" key="1">
    <citation type="submission" date="2019-03" db="EMBL/GenBank/DDBJ databases">
        <title>WGS assembly of Setaria viridis.</title>
        <authorList>
            <person name="Huang P."/>
            <person name="Jenkins J."/>
            <person name="Grimwood J."/>
            <person name="Barry K."/>
            <person name="Healey A."/>
            <person name="Mamidi S."/>
            <person name="Sreedasyam A."/>
            <person name="Shu S."/>
            <person name="Feldman M."/>
            <person name="Wu J."/>
            <person name="Yu Y."/>
            <person name="Chen C."/>
            <person name="Johnson J."/>
            <person name="Rokhsar D."/>
            <person name="Baxter I."/>
            <person name="Schmutz J."/>
            <person name="Brutnell T."/>
            <person name="Kellogg E."/>
        </authorList>
    </citation>
    <scope>NUCLEOTIDE SEQUENCE [LARGE SCALE GENOMIC DNA]</scope>
</reference>
<dbReference type="AlphaFoldDB" id="A0A4U6UEE4"/>